<dbReference type="AlphaFoldDB" id="A0A7Z1S2K0"/>
<organism evidence="1">
    <name type="scientific">Vibrio cyclitrophicus</name>
    <dbReference type="NCBI Taxonomy" id="47951"/>
    <lineage>
        <taxon>Bacteria</taxon>
        <taxon>Pseudomonadati</taxon>
        <taxon>Pseudomonadota</taxon>
        <taxon>Gammaproteobacteria</taxon>
        <taxon>Vibrionales</taxon>
        <taxon>Vibrionaceae</taxon>
        <taxon>Vibrio</taxon>
    </lineage>
</organism>
<evidence type="ECO:0000313" key="1">
    <source>
        <dbReference type="EMBL" id="PMP29472.1"/>
    </source>
</evidence>
<gene>
    <name evidence="1" type="ORF">BCS90_16575</name>
</gene>
<evidence type="ECO:0008006" key="2">
    <source>
        <dbReference type="Google" id="ProtNLM"/>
    </source>
</evidence>
<dbReference type="Gene3D" id="3.40.50.2000">
    <property type="entry name" value="Glycogen Phosphorylase B"/>
    <property type="match status" value="1"/>
</dbReference>
<name>A0A7Z1S2K0_9VIBR</name>
<protein>
    <recommendedName>
        <fullName evidence="2">Polysaccharide biosynthesis protein</fullName>
    </recommendedName>
</protein>
<dbReference type="EMBL" id="MDBS01000026">
    <property type="protein sequence ID" value="PMP29472.1"/>
    <property type="molecule type" value="Genomic_DNA"/>
</dbReference>
<sequence length="156" mass="17731">MKKVLMCYGNGGHKEQSCRLVSLFDSSYDNVIFLSLTDNGTKPNWSKAHLEVGEMRDKYTGSFPSPFKVIKNFFEIRRFLKKNNVINIVSFGPGVSVLTYLSSFGIAENFYHFETWSKFSSLSITSKILAKLGCHIFYQNKELSSLINNGTYVGRL</sequence>
<reference evidence="1" key="1">
    <citation type="submission" date="2016-07" db="EMBL/GenBank/DDBJ databases">
        <authorList>
            <person name="Kauffman K."/>
            <person name="Arevalo P."/>
            <person name="Polz M.F."/>
        </authorList>
    </citation>
    <scope>NUCLEOTIDE SEQUENCE</scope>
    <source>
        <strain evidence="1">10N.222.46.E12</strain>
    </source>
</reference>
<accession>A0A7Z1S2K0</accession>
<dbReference type="RefSeq" id="WP_102270368.1">
    <property type="nucleotide sequence ID" value="NZ_CP170589.1"/>
</dbReference>
<comment type="caution">
    <text evidence="1">The sequence shown here is derived from an EMBL/GenBank/DDBJ whole genome shotgun (WGS) entry which is preliminary data.</text>
</comment>
<proteinExistence type="predicted"/>
<reference evidence="1" key="2">
    <citation type="journal article" date="2018" name="Nature">
        <title>A major lineage of non-tailed dsDNA viruses as unrecognized killers of marine bacteria.</title>
        <authorList>
            <person name="Kauffman K.M."/>
            <person name="Hussain F.A."/>
            <person name="Yang J."/>
            <person name="Arevalo P."/>
            <person name="Brown J.M."/>
            <person name="Chang W.K."/>
            <person name="VanInsberghe D."/>
            <person name="Elsherbini J."/>
            <person name="Sharma R.S."/>
            <person name="Cutler M.B."/>
            <person name="Kelly L."/>
            <person name="Polz M.F."/>
        </authorList>
    </citation>
    <scope>NUCLEOTIDE SEQUENCE</scope>
    <source>
        <strain evidence="1">10N.222.46.E12</strain>
    </source>
</reference>